<dbReference type="EC" id="2.7.7.65" evidence="1"/>
<dbReference type="InterPro" id="IPR050469">
    <property type="entry name" value="Diguanylate_Cyclase"/>
</dbReference>
<dbReference type="PANTHER" id="PTHR45138">
    <property type="entry name" value="REGULATORY COMPONENTS OF SENSORY TRANSDUCTION SYSTEM"/>
    <property type="match status" value="1"/>
</dbReference>
<dbReference type="InterPro" id="IPR000160">
    <property type="entry name" value="GGDEF_dom"/>
</dbReference>
<sequence>MLRLHRLTLFSAGLALVVWYLLYANIGTAKPFYHWKWMDIVSEGGTALMAGVWLLFTLSSRPGGRVTNLLAGGLAAIMLGSWADCLDEFFHIGKEQIWDNWLEALVPCGMLLLTGGMYYWRQEQIRLNDHLRKRERLFRDHRAFDRITQLANADYLRDQIRLEQSGRPGVDCALVLLDIDRFHLINREFGQQEGDRVLQAVGHMLLLNLRGDDLLCRYAGDRFAILMPDTALADAEALASHLCAMVGQMRHHGKAGRVPVSLRHACSMADAEPDALLGALSRAVETPAARTAGMVDSGAAASSGAGADAYRAGGHGDAPAGGHPPRAAAPA</sequence>
<accession>A0A1I4PI65</accession>
<dbReference type="SMART" id="SM00267">
    <property type="entry name" value="GGDEF"/>
    <property type="match status" value="1"/>
</dbReference>
<proteinExistence type="predicted"/>
<dbReference type="Pfam" id="PF00990">
    <property type="entry name" value="GGDEF"/>
    <property type="match status" value="1"/>
</dbReference>
<evidence type="ECO:0000256" key="2">
    <source>
        <dbReference type="ARBA" id="ARBA00034247"/>
    </source>
</evidence>
<keyword evidence="4" id="KW-0812">Transmembrane</keyword>
<evidence type="ECO:0000256" key="3">
    <source>
        <dbReference type="SAM" id="MobiDB-lite"/>
    </source>
</evidence>
<evidence type="ECO:0000259" key="5">
    <source>
        <dbReference type="PROSITE" id="PS50887"/>
    </source>
</evidence>
<feature type="transmembrane region" description="Helical" evidence="4">
    <location>
        <begin position="104"/>
        <end position="120"/>
    </location>
</feature>
<dbReference type="GO" id="GO:0043709">
    <property type="term" value="P:cell adhesion involved in single-species biofilm formation"/>
    <property type="evidence" value="ECO:0007669"/>
    <property type="project" value="TreeGrafter"/>
</dbReference>
<dbReference type="Gene3D" id="3.30.70.270">
    <property type="match status" value="1"/>
</dbReference>
<dbReference type="CDD" id="cd01949">
    <property type="entry name" value="GGDEF"/>
    <property type="match status" value="1"/>
</dbReference>
<protein>
    <recommendedName>
        <fullName evidence="1">diguanylate cyclase</fullName>
        <ecNumber evidence="1">2.7.7.65</ecNumber>
    </recommendedName>
</protein>
<feature type="transmembrane region" description="Helical" evidence="4">
    <location>
        <begin position="40"/>
        <end position="59"/>
    </location>
</feature>
<feature type="domain" description="GGDEF" evidence="5">
    <location>
        <begin position="170"/>
        <end position="302"/>
    </location>
</feature>
<dbReference type="OrthoDB" id="5914567at2"/>
<dbReference type="SUPFAM" id="SSF55073">
    <property type="entry name" value="Nucleotide cyclase"/>
    <property type="match status" value="1"/>
</dbReference>
<dbReference type="GO" id="GO:1902201">
    <property type="term" value="P:negative regulation of bacterial-type flagellum-dependent cell motility"/>
    <property type="evidence" value="ECO:0007669"/>
    <property type="project" value="TreeGrafter"/>
</dbReference>
<dbReference type="GO" id="GO:0005886">
    <property type="term" value="C:plasma membrane"/>
    <property type="evidence" value="ECO:0007669"/>
    <property type="project" value="TreeGrafter"/>
</dbReference>
<dbReference type="PANTHER" id="PTHR45138:SF9">
    <property type="entry name" value="DIGUANYLATE CYCLASE DGCM-RELATED"/>
    <property type="match status" value="1"/>
</dbReference>
<dbReference type="AlphaFoldDB" id="A0A1I4PI65"/>
<gene>
    <name evidence="6" type="ORF">SAMN02982985_03423</name>
</gene>
<dbReference type="InterPro" id="IPR029787">
    <property type="entry name" value="Nucleotide_cyclase"/>
</dbReference>
<dbReference type="PROSITE" id="PS50887">
    <property type="entry name" value="GGDEF"/>
    <property type="match status" value="1"/>
</dbReference>
<evidence type="ECO:0000313" key="6">
    <source>
        <dbReference type="EMBL" id="SFM27246.1"/>
    </source>
</evidence>
<feature type="transmembrane region" description="Helical" evidence="4">
    <location>
        <begin position="66"/>
        <end position="84"/>
    </location>
</feature>
<dbReference type="RefSeq" id="WP_093388994.1">
    <property type="nucleotide sequence ID" value="NZ_FOTW01000016.1"/>
</dbReference>
<dbReference type="GO" id="GO:0052621">
    <property type="term" value="F:diguanylate cyclase activity"/>
    <property type="evidence" value="ECO:0007669"/>
    <property type="project" value="UniProtKB-EC"/>
</dbReference>
<evidence type="ECO:0000256" key="1">
    <source>
        <dbReference type="ARBA" id="ARBA00012528"/>
    </source>
</evidence>
<dbReference type="EMBL" id="FOTW01000016">
    <property type="protein sequence ID" value="SFM27246.1"/>
    <property type="molecule type" value="Genomic_DNA"/>
</dbReference>
<comment type="catalytic activity">
    <reaction evidence="2">
        <text>2 GTP = 3',3'-c-di-GMP + 2 diphosphate</text>
        <dbReference type="Rhea" id="RHEA:24898"/>
        <dbReference type="ChEBI" id="CHEBI:33019"/>
        <dbReference type="ChEBI" id="CHEBI:37565"/>
        <dbReference type="ChEBI" id="CHEBI:58805"/>
        <dbReference type="EC" id="2.7.7.65"/>
    </reaction>
</comment>
<dbReference type="NCBIfam" id="TIGR00254">
    <property type="entry name" value="GGDEF"/>
    <property type="match status" value="1"/>
</dbReference>
<feature type="region of interest" description="Disordered" evidence="3">
    <location>
        <begin position="303"/>
        <end position="331"/>
    </location>
</feature>
<evidence type="ECO:0000256" key="4">
    <source>
        <dbReference type="SAM" id="Phobius"/>
    </source>
</evidence>
<dbReference type="STRING" id="758825.SAMN02982985_03423"/>
<reference evidence="6 7" key="1">
    <citation type="submission" date="2016-10" db="EMBL/GenBank/DDBJ databases">
        <authorList>
            <person name="de Groot N.N."/>
        </authorList>
    </citation>
    <scope>NUCLEOTIDE SEQUENCE [LARGE SCALE GENOMIC DNA]</scope>
    <source>
        <strain evidence="6 7">ATCC 43154</strain>
    </source>
</reference>
<dbReference type="InterPro" id="IPR043128">
    <property type="entry name" value="Rev_trsase/Diguanyl_cyclase"/>
</dbReference>
<evidence type="ECO:0000313" key="7">
    <source>
        <dbReference type="Proteomes" id="UP000199470"/>
    </source>
</evidence>
<dbReference type="Proteomes" id="UP000199470">
    <property type="component" value="Unassembled WGS sequence"/>
</dbReference>
<keyword evidence="4" id="KW-0472">Membrane</keyword>
<organism evidence="6 7">
    <name type="scientific">Rugamonas rubra</name>
    <dbReference type="NCBI Taxonomy" id="758825"/>
    <lineage>
        <taxon>Bacteria</taxon>
        <taxon>Pseudomonadati</taxon>
        <taxon>Pseudomonadota</taxon>
        <taxon>Betaproteobacteria</taxon>
        <taxon>Burkholderiales</taxon>
        <taxon>Oxalobacteraceae</taxon>
        <taxon>Telluria group</taxon>
        <taxon>Rugamonas</taxon>
    </lineage>
</organism>
<name>A0A1I4PI65_9BURK</name>
<keyword evidence="7" id="KW-1185">Reference proteome</keyword>
<keyword evidence="4" id="KW-1133">Transmembrane helix</keyword>